<name>A0ACB8XY24_9ASTR</name>
<evidence type="ECO:0000313" key="2">
    <source>
        <dbReference type="Proteomes" id="UP001056120"/>
    </source>
</evidence>
<protein>
    <submittedName>
        <fullName evidence="1">Uncharacterized protein</fullName>
    </submittedName>
</protein>
<reference evidence="1 2" key="2">
    <citation type="journal article" date="2022" name="Mol. Ecol. Resour.">
        <title>The genomes of chicory, endive, great burdock and yacon provide insights into Asteraceae paleo-polyploidization history and plant inulin production.</title>
        <authorList>
            <person name="Fan W."/>
            <person name="Wang S."/>
            <person name="Wang H."/>
            <person name="Wang A."/>
            <person name="Jiang F."/>
            <person name="Liu H."/>
            <person name="Zhao H."/>
            <person name="Xu D."/>
            <person name="Zhang Y."/>
        </authorList>
    </citation>
    <scope>NUCLEOTIDE SEQUENCE [LARGE SCALE GENOMIC DNA]</scope>
    <source>
        <strain evidence="2">cv. Yunnan</strain>
        <tissue evidence="1">Leaves</tissue>
    </source>
</reference>
<gene>
    <name evidence="1" type="ORF">L1987_85728</name>
</gene>
<dbReference type="EMBL" id="CM042046">
    <property type="protein sequence ID" value="KAI3676128.1"/>
    <property type="molecule type" value="Genomic_DNA"/>
</dbReference>
<keyword evidence="2" id="KW-1185">Reference proteome</keyword>
<evidence type="ECO:0000313" key="1">
    <source>
        <dbReference type="EMBL" id="KAI3676128.1"/>
    </source>
</evidence>
<accession>A0ACB8XY24</accession>
<dbReference type="Proteomes" id="UP001056120">
    <property type="component" value="Linkage Group LG29"/>
</dbReference>
<reference evidence="2" key="1">
    <citation type="journal article" date="2022" name="Mol. Ecol. Resour.">
        <title>The genomes of chicory, endive, great burdock and yacon provide insights into Asteraceae palaeo-polyploidization history and plant inulin production.</title>
        <authorList>
            <person name="Fan W."/>
            <person name="Wang S."/>
            <person name="Wang H."/>
            <person name="Wang A."/>
            <person name="Jiang F."/>
            <person name="Liu H."/>
            <person name="Zhao H."/>
            <person name="Xu D."/>
            <person name="Zhang Y."/>
        </authorList>
    </citation>
    <scope>NUCLEOTIDE SEQUENCE [LARGE SCALE GENOMIC DNA]</scope>
    <source>
        <strain evidence="2">cv. Yunnan</strain>
    </source>
</reference>
<proteinExistence type="predicted"/>
<sequence length="105" mass="11800">MAFSGDPQLVDYISTKEAIVSLTRGLALQLVQKGIRVNGRLGLFTHQSDQQPWARAICPSSGKIPRWVGRLSLTKLDRRLCFLHRMTSYFTDQFLHPNGGMILNG</sequence>
<organism evidence="1 2">
    <name type="scientific">Smallanthus sonchifolius</name>
    <dbReference type="NCBI Taxonomy" id="185202"/>
    <lineage>
        <taxon>Eukaryota</taxon>
        <taxon>Viridiplantae</taxon>
        <taxon>Streptophyta</taxon>
        <taxon>Embryophyta</taxon>
        <taxon>Tracheophyta</taxon>
        <taxon>Spermatophyta</taxon>
        <taxon>Magnoliopsida</taxon>
        <taxon>eudicotyledons</taxon>
        <taxon>Gunneridae</taxon>
        <taxon>Pentapetalae</taxon>
        <taxon>asterids</taxon>
        <taxon>campanulids</taxon>
        <taxon>Asterales</taxon>
        <taxon>Asteraceae</taxon>
        <taxon>Asteroideae</taxon>
        <taxon>Heliantheae alliance</taxon>
        <taxon>Millerieae</taxon>
        <taxon>Smallanthus</taxon>
    </lineage>
</organism>
<comment type="caution">
    <text evidence="1">The sequence shown here is derived from an EMBL/GenBank/DDBJ whole genome shotgun (WGS) entry which is preliminary data.</text>
</comment>